<feature type="compositionally biased region" description="Polar residues" evidence="1">
    <location>
        <begin position="1"/>
        <end position="13"/>
    </location>
</feature>
<dbReference type="Gene3D" id="3.30.360.10">
    <property type="entry name" value="Dihydrodipicolinate Reductase, domain 2"/>
    <property type="match status" value="1"/>
</dbReference>
<feature type="region of interest" description="Disordered" evidence="1">
    <location>
        <begin position="1"/>
        <end position="34"/>
    </location>
</feature>
<accession>A0A6J6I2L9</accession>
<protein>
    <submittedName>
        <fullName evidence="3">Unannotated protein</fullName>
    </submittedName>
</protein>
<dbReference type="EMBL" id="CAEZUY010000116">
    <property type="protein sequence ID" value="CAB4619840.1"/>
    <property type="molecule type" value="Genomic_DNA"/>
</dbReference>
<evidence type="ECO:0000313" key="3">
    <source>
        <dbReference type="EMBL" id="CAB4619840.1"/>
    </source>
</evidence>
<gene>
    <name evidence="3" type="ORF">UFOPK1863_00967</name>
</gene>
<sequence length="198" mass="21199">MSSMTRELLTNTGAYPDATPESLPEQKTWTDPKISGGGYGQAQLTHALGMGLWITGARAESGFALMSSPMNAPVEMHDAISYRFEGGAIGSVSGGSSHVLAHKKYHALELRAIGDDGQILLDLERAAVWLYHKGENIRLELGDDDGYYDCQGPIDALVAAGKGQKFTNYSPGELGARSVEALDIAYRSAASGKLEHRK</sequence>
<evidence type="ECO:0000259" key="2">
    <source>
        <dbReference type="Pfam" id="PF22725"/>
    </source>
</evidence>
<organism evidence="3">
    <name type="scientific">freshwater metagenome</name>
    <dbReference type="NCBI Taxonomy" id="449393"/>
    <lineage>
        <taxon>unclassified sequences</taxon>
        <taxon>metagenomes</taxon>
        <taxon>ecological metagenomes</taxon>
    </lineage>
</organism>
<dbReference type="AlphaFoldDB" id="A0A6J6I2L9"/>
<reference evidence="3" key="1">
    <citation type="submission" date="2020-05" db="EMBL/GenBank/DDBJ databases">
        <authorList>
            <person name="Chiriac C."/>
            <person name="Salcher M."/>
            <person name="Ghai R."/>
            <person name="Kavagutti S V."/>
        </authorList>
    </citation>
    <scope>NUCLEOTIDE SEQUENCE</scope>
</reference>
<dbReference type="InterPro" id="IPR055170">
    <property type="entry name" value="GFO_IDH_MocA-like_dom"/>
</dbReference>
<dbReference type="SUPFAM" id="SSF55347">
    <property type="entry name" value="Glyceraldehyde-3-phosphate dehydrogenase-like, C-terminal domain"/>
    <property type="match status" value="1"/>
</dbReference>
<proteinExistence type="predicted"/>
<feature type="domain" description="GFO/IDH/MocA-like oxidoreductase" evidence="2">
    <location>
        <begin position="14"/>
        <end position="119"/>
    </location>
</feature>
<evidence type="ECO:0000256" key="1">
    <source>
        <dbReference type="SAM" id="MobiDB-lite"/>
    </source>
</evidence>
<name>A0A6J6I2L9_9ZZZZ</name>
<dbReference type="Pfam" id="PF22725">
    <property type="entry name" value="GFO_IDH_MocA_C3"/>
    <property type="match status" value="1"/>
</dbReference>